<evidence type="ECO:0000256" key="3">
    <source>
        <dbReference type="ARBA" id="ARBA00010299"/>
    </source>
</evidence>
<dbReference type="Pfam" id="PF14841">
    <property type="entry name" value="FliG_M"/>
    <property type="match status" value="1"/>
</dbReference>
<evidence type="ECO:0000259" key="11">
    <source>
        <dbReference type="Pfam" id="PF01706"/>
    </source>
</evidence>
<keyword evidence="5" id="KW-1003">Cell membrane</keyword>
<comment type="similarity">
    <text evidence="3">Belongs to the FliG family.</text>
</comment>
<reference evidence="14 15" key="1">
    <citation type="journal article" date="2015" name="Stand. Genomic Sci.">
        <title>Complete genome sequence and description of Salinispira pacifica gen. nov., sp. nov., a novel spirochaete isolated form a hypersaline microbial mat.</title>
        <authorList>
            <person name="Ben Hania W."/>
            <person name="Joseph M."/>
            <person name="Schumann P."/>
            <person name="Bunk B."/>
            <person name="Fiebig A."/>
            <person name="Sproer C."/>
            <person name="Klenk H.P."/>
            <person name="Fardeau M.L."/>
            <person name="Spring S."/>
        </authorList>
    </citation>
    <scope>NUCLEOTIDE SEQUENCE [LARGE SCALE GENOMIC DNA]</scope>
    <source>
        <strain evidence="14 15">L21-RPul-D2</strain>
    </source>
</reference>
<organism evidence="14 15">
    <name type="scientific">Salinispira pacifica</name>
    <dbReference type="NCBI Taxonomy" id="1307761"/>
    <lineage>
        <taxon>Bacteria</taxon>
        <taxon>Pseudomonadati</taxon>
        <taxon>Spirochaetota</taxon>
        <taxon>Spirochaetia</taxon>
        <taxon>Spirochaetales</taxon>
        <taxon>Spirochaetaceae</taxon>
        <taxon>Salinispira</taxon>
    </lineage>
</organism>
<evidence type="ECO:0000256" key="8">
    <source>
        <dbReference type="ARBA" id="ARBA00023136"/>
    </source>
</evidence>
<dbReference type="eggNOG" id="COG1536">
    <property type="taxonomic scope" value="Bacteria"/>
</dbReference>
<dbReference type="PANTHER" id="PTHR30534">
    <property type="entry name" value="FLAGELLAR MOTOR SWITCH PROTEIN FLIG"/>
    <property type="match status" value="1"/>
</dbReference>
<feature type="compositionally biased region" description="Low complexity" evidence="10">
    <location>
        <begin position="17"/>
        <end position="39"/>
    </location>
</feature>
<dbReference type="PANTHER" id="PTHR30534:SF0">
    <property type="entry name" value="FLAGELLAR MOTOR SWITCH PROTEIN FLIG"/>
    <property type="match status" value="1"/>
</dbReference>
<dbReference type="InterPro" id="IPR028263">
    <property type="entry name" value="FliG_N"/>
</dbReference>
<dbReference type="HOGENOM" id="CLU_047835_1_2_12"/>
<sequence length="430" mass="47375">MKLNKHIQNAYGKGGKSKASPPSSASSGTSGPADTSGPSAPGGKKGIPRPVEDGSSDSPARSRDRSGGTSRARPPGKSGLVKTGLSGDDFLKIISRSAPEEKPSIREIAGLLMLMGTEQASRILALLPDDMVEKISLEISRIRVLKPEESKAIIEKFQIAAGREQERLRGGKDVARDILERSIGRRKAVDILARTSSSPGFDQLDFLNELEPGQLKQLLKDEPPRLIGIILSHLEPGRAAGLLKDLPAEKKPRIIRSMGEKVKLSQDVLHNIAKAIKGKIRRIGTQQTNELDGAQVLAEILRSMDASSERNILEDLGIEAPDVESRIKERLFTIDRVLHIRDTDLQRILADMADEDIALLMKGKDENIRVRFLKNVSSQRSIAISENYHYLGPVPRKDVDESTRDFILKLRRMEERGDIVIPRNDEPMVE</sequence>
<keyword evidence="6" id="KW-0145">Chemotaxis</keyword>
<evidence type="ECO:0000256" key="6">
    <source>
        <dbReference type="ARBA" id="ARBA00022500"/>
    </source>
</evidence>
<keyword evidence="8" id="KW-0472">Membrane</keyword>
<accession>V5WH08</accession>
<dbReference type="KEGG" id="slr:L21SP2_1035"/>
<dbReference type="PRINTS" id="PR00954">
    <property type="entry name" value="FLGMOTORFLIG"/>
</dbReference>
<evidence type="ECO:0000256" key="9">
    <source>
        <dbReference type="ARBA" id="ARBA00023143"/>
    </source>
</evidence>
<dbReference type="GO" id="GO:0071973">
    <property type="term" value="P:bacterial-type flagellum-dependent cell motility"/>
    <property type="evidence" value="ECO:0007669"/>
    <property type="project" value="InterPro"/>
</dbReference>
<dbReference type="GO" id="GO:0005886">
    <property type="term" value="C:plasma membrane"/>
    <property type="evidence" value="ECO:0007669"/>
    <property type="project" value="UniProtKB-SubCell"/>
</dbReference>
<dbReference type="GO" id="GO:0006935">
    <property type="term" value="P:chemotaxis"/>
    <property type="evidence" value="ECO:0007669"/>
    <property type="project" value="UniProtKB-KW"/>
</dbReference>
<dbReference type="GO" id="GO:0003774">
    <property type="term" value="F:cytoskeletal motor activity"/>
    <property type="evidence" value="ECO:0007669"/>
    <property type="project" value="InterPro"/>
</dbReference>
<feature type="region of interest" description="Disordered" evidence="10">
    <location>
        <begin position="1"/>
        <end position="84"/>
    </location>
</feature>
<evidence type="ECO:0000256" key="5">
    <source>
        <dbReference type="ARBA" id="ARBA00022475"/>
    </source>
</evidence>
<feature type="domain" description="Flagellar motor switch protein FliG middle" evidence="12">
    <location>
        <begin position="212"/>
        <end position="286"/>
    </location>
</feature>
<keyword evidence="7" id="KW-0283">Flagellar rotation</keyword>
<evidence type="ECO:0000256" key="1">
    <source>
        <dbReference type="ARBA" id="ARBA00004117"/>
    </source>
</evidence>
<dbReference type="InterPro" id="IPR032779">
    <property type="entry name" value="FliG_M"/>
</dbReference>
<feature type="domain" description="Flagellar motor switch protein FliG C-terminal" evidence="11">
    <location>
        <begin position="316"/>
        <end position="421"/>
    </location>
</feature>
<feature type="domain" description="Flagellar motor switch protein FliG N-terminal" evidence="13">
    <location>
        <begin position="106"/>
        <end position="198"/>
    </location>
</feature>
<gene>
    <name evidence="14" type="ORF">L21SP2_1035</name>
</gene>
<evidence type="ECO:0000259" key="13">
    <source>
        <dbReference type="Pfam" id="PF14842"/>
    </source>
</evidence>
<dbReference type="SUPFAM" id="SSF48029">
    <property type="entry name" value="FliG"/>
    <property type="match status" value="2"/>
</dbReference>
<keyword evidence="15" id="KW-1185">Reference proteome</keyword>
<dbReference type="Pfam" id="PF14842">
    <property type="entry name" value="FliG_N"/>
    <property type="match status" value="1"/>
</dbReference>
<name>V5WH08_9SPIO</name>
<keyword evidence="9" id="KW-0975">Bacterial flagellum</keyword>
<evidence type="ECO:0000256" key="10">
    <source>
        <dbReference type="SAM" id="MobiDB-lite"/>
    </source>
</evidence>
<dbReference type="EMBL" id="CP006939">
    <property type="protein sequence ID" value="AHC14451.1"/>
    <property type="molecule type" value="Genomic_DNA"/>
</dbReference>
<dbReference type="STRING" id="1307761.L21SP2_1035"/>
<protein>
    <recommendedName>
        <fullName evidence="4">Flagellar motor switch protein FliG</fullName>
    </recommendedName>
</protein>
<dbReference type="Proteomes" id="UP000018680">
    <property type="component" value="Chromosome"/>
</dbReference>
<evidence type="ECO:0000259" key="12">
    <source>
        <dbReference type="Pfam" id="PF14841"/>
    </source>
</evidence>
<dbReference type="InterPro" id="IPR000090">
    <property type="entry name" value="Flg_Motor_Flig"/>
</dbReference>
<evidence type="ECO:0000313" key="14">
    <source>
        <dbReference type="EMBL" id="AHC14451.1"/>
    </source>
</evidence>
<dbReference type="Pfam" id="PF01706">
    <property type="entry name" value="FliG_C"/>
    <property type="match status" value="1"/>
</dbReference>
<dbReference type="AlphaFoldDB" id="V5WH08"/>
<dbReference type="GO" id="GO:0009425">
    <property type="term" value="C:bacterial-type flagellum basal body"/>
    <property type="evidence" value="ECO:0007669"/>
    <property type="project" value="UniProtKB-SubCell"/>
</dbReference>
<dbReference type="InterPro" id="IPR023087">
    <property type="entry name" value="Flg_Motor_Flig_C"/>
</dbReference>
<evidence type="ECO:0000256" key="2">
    <source>
        <dbReference type="ARBA" id="ARBA00004413"/>
    </source>
</evidence>
<evidence type="ECO:0000256" key="7">
    <source>
        <dbReference type="ARBA" id="ARBA00022779"/>
    </source>
</evidence>
<evidence type="ECO:0000313" key="15">
    <source>
        <dbReference type="Proteomes" id="UP000018680"/>
    </source>
</evidence>
<evidence type="ECO:0000256" key="4">
    <source>
        <dbReference type="ARBA" id="ARBA00021870"/>
    </source>
</evidence>
<dbReference type="Gene3D" id="1.10.220.30">
    <property type="match status" value="3"/>
</dbReference>
<dbReference type="RefSeq" id="WP_024267381.1">
    <property type="nucleotide sequence ID" value="NC_023035.1"/>
</dbReference>
<comment type="subcellular location">
    <subcellularLocation>
        <location evidence="1">Bacterial flagellum basal body</location>
    </subcellularLocation>
    <subcellularLocation>
        <location evidence="2">Cell membrane</location>
        <topology evidence="2">Peripheral membrane protein</topology>
        <orientation evidence="2">Cytoplasmic side</orientation>
    </subcellularLocation>
</comment>
<dbReference type="OrthoDB" id="355797at2"/>
<dbReference type="InterPro" id="IPR011002">
    <property type="entry name" value="FliG_a-hlx"/>
</dbReference>
<proteinExistence type="inferred from homology"/>